<name>A0A644T533_9ZZZZ</name>
<evidence type="ECO:0000313" key="2">
    <source>
        <dbReference type="EMBL" id="MPL62033.1"/>
    </source>
</evidence>
<gene>
    <name evidence="2" type="ORF">SDC9_07623</name>
</gene>
<dbReference type="Gene3D" id="1.10.10.10">
    <property type="entry name" value="Winged helix-like DNA-binding domain superfamily/Winged helix DNA-binding domain"/>
    <property type="match status" value="1"/>
</dbReference>
<accession>A0A644T533</accession>
<dbReference type="Pfam" id="PF01022">
    <property type="entry name" value="HTH_5"/>
    <property type="match status" value="1"/>
</dbReference>
<dbReference type="GO" id="GO:0003700">
    <property type="term" value="F:DNA-binding transcription factor activity"/>
    <property type="evidence" value="ECO:0007669"/>
    <property type="project" value="InterPro"/>
</dbReference>
<protein>
    <recommendedName>
        <fullName evidence="1">HTH arsR-type domain-containing protein</fullName>
    </recommendedName>
</protein>
<evidence type="ECO:0000259" key="1">
    <source>
        <dbReference type="Pfam" id="PF01022"/>
    </source>
</evidence>
<dbReference type="EMBL" id="VSSQ01000016">
    <property type="protein sequence ID" value="MPL62033.1"/>
    <property type="molecule type" value="Genomic_DNA"/>
</dbReference>
<feature type="domain" description="HTH arsR-type" evidence="1">
    <location>
        <begin position="20"/>
        <end position="60"/>
    </location>
</feature>
<dbReference type="InterPro" id="IPR036390">
    <property type="entry name" value="WH_DNA-bd_sf"/>
</dbReference>
<dbReference type="CDD" id="cd00090">
    <property type="entry name" value="HTH_ARSR"/>
    <property type="match status" value="1"/>
</dbReference>
<dbReference type="AlphaFoldDB" id="A0A644T533"/>
<dbReference type="InterPro" id="IPR011991">
    <property type="entry name" value="ArsR-like_HTH"/>
</dbReference>
<comment type="caution">
    <text evidence="2">The sequence shown here is derived from an EMBL/GenBank/DDBJ whole genome shotgun (WGS) entry which is preliminary data.</text>
</comment>
<dbReference type="SUPFAM" id="SSF46785">
    <property type="entry name" value="Winged helix' DNA-binding domain"/>
    <property type="match status" value="1"/>
</dbReference>
<sequence length="87" mass="9912">MEEELIEVISIVQSSENIEKILNYLENRIKTPTKIAKALNLSQANVSRTLKKLMKYGLVEILNPSVKVGRLYTITDLGKKALYYAKK</sequence>
<dbReference type="InterPro" id="IPR001845">
    <property type="entry name" value="HTH_ArsR_DNA-bd_dom"/>
</dbReference>
<dbReference type="InterPro" id="IPR036388">
    <property type="entry name" value="WH-like_DNA-bd_sf"/>
</dbReference>
<proteinExistence type="predicted"/>
<organism evidence="2">
    <name type="scientific">bioreactor metagenome</name>
    <dbReference type="NCBI Taxonomy" id="1076179"/>
    <lineage>
        <taxon>unclassified sequences</taxon>
        <taxon>metagenomes</taxon>
        <taxon>ecological metagenomes</taxon>
    </lineage>
</organism>
<reference evidence="2" key="1">
    <citation type="submission" date="2019-08" db="EMBL/GenBank/DDBJ databases">
        <authorList>
            <person name="Kucharzyk K."/>
            <person name="Murdoch R.W."/>
            <person name="Higgins S."/>
            <person name="Loffler F."/>
        </authorList>
    </citation>
    <scope>NUCLEOTIDE SEQUENCE</scope>
</reference>